<feature type="compositionally biased region" description="Basic and acidic residues" evidence="1">
    <location>
        <begin position="200"/>
        <end position="210"/>
    </location>
</feature>
<dbReference type="STRING" id="1420851.AU255_07480"/>
<dbReference type="Proteomes" id="UP000191980">
    <property type="component" value="Unassembled WGS sequence"/>
</dbReference>
<evidence type="ECO:0000313" key="2">
    <source>
        <dbReference type="EMBL" id="OQK17698.1"/>
    </source>
</evidence>
<accession>A0A1V8M853</accession>
<evidence type="ECO:0000256" key="1">
    <source>
        <dbReference type="SAM" id="MobiDB-lite"/>
    </source>
</evidence>
<gene>
    <name evidence="2" type="ORF">AU255_07480</name>
</gene>
<name>A0A1V8M853_9GAMM</name>
<sequence>MTMFFKVIVQGKDGKPNQGLLVSLGNATDIRAETKLRDAPMIRMKKTSNIGMVEFEVDLDTKVRRIVLLIAEPKTGELIHVSDPIQVAKIKRDEVFTVITSLGGADIDPLQGDIKGKENNLESDIQTDSKAPLNIRRFRRFSSDVERRYSERESTLAEVSKTTADRREAKRSKRVEIKSNIKKLLLKRVSKNPASSSEHWLNDNKPEEKQEKVVDQGLDQLAKVSKDRRGIIVRQDVTGEMPKFPGEAMSPDEARNILFPNKPPSRQRIQTLLVDCFVRKRQSEFSPNEETRTAVSALEQPAGPGAEQTIDNKLSELISRAYDIALGKRPDIESINNSLRDKEFSNGPADTTAIYDYNSLQIAWKNIWDSVLDKEAVKELTELYLEILALDPEIETYIDLTEIDELEELFDTLHHVANDLSADLEIPDYLSAWCPEIKSVQDRLKPEDVDYLRFLWYVDLRVNQDHPRRNGEPNYSRFSELFFAEKWWPEEWEPSQTLANLHKIDWAKTTAKSYISQQGNAGIGRVHRLITELQRYLAEPYKFDVFLPNSYNFGIISTYRQFWEPQGFQAGELVSTIPLSPGEIRKISVKHNIKTEDKSLNKVLSSFADTRDRKDTSKITGEINRKVDSKMVGKFGTKVDYNNFEASGDFSTDQGSESSRKKTELREAVKHSVQEYKDERTVKLTAATTEDMEHGSEIEIKNPNNELTVTYLFYELQQRFHVKERLHNVEPVVMVAFDVPAPHEINEAWLLRHAWILRDVLLDEKHLVTLEMLSVSFTGNEISLQVFKRQWLAQIDILESYKRDFEIHYQNRELGRMRIDGFLKQASNELSEEEADEERNTVGTRLRDVWHFLSPGTQARDALFGKKDKESDPLTDPEYDAARQALEWFEADLANADASVRNAKSSLERATSAYVSGVKESYNRRIAIDQLKAHIKQNILYYMQAIWHAEVPDQRYMRLYDLEIQWPIPAAKAKFVSSTSAFSDRMVSASLPSKLGYNNVKGFLKMPGAKLGEKRLLHEVADLNKILGFKGNYALFALKESNALTDYMMQDFLDSEFNVYDPDPEGEILSANEILDIAHCAWTNEELNDDDKKELQHWMVESLRIAHRQGEDVVVPTGELFIEALPGSHPLLEDFKLAHRSVDVEKAISERNLGEVEVIRRVAKIQSGDYSDPDIDRRIELSGTDNVSVEVDTQDSE</sequence>
<dbReference type="AlphaFoldDB" id="A0A1V8M853"/>
<keyword evidence="3" id="KW-1185">Reference proteome</keyword>
<dbReference type="RefSeq" id="WP_080522309.1">
    <property type="nucleotide sequence ID" value="NZ_LPUF01000001.1"/>
</dbReference>
<proteinExistence type="predicted"/>
<dbReference type="EMBL" id="LPUF01000001">
    <property type="protein sequence ID" value="OQK17698.1"/>
    <property type="molecule type" value="Genomic_DNA"/>
</dbReference>
<comment type="caution">
    <text evidence="2">The sequence shown here is derived from an EMBL/GenBank/DDBJ whole genome shotgun (WGS) entry which is preliminary data.</text>
</comment>
<dbReference type="OrthoDB" id="1490206at2"/>
<reference evidence="2 3" key="1">
    <citation type="submission" date="2015-12" db="EMBL/GenBank/DDBJ databases">
        <authorList>
            <person name="Shamseldin A."/>
            <person name="Moawad H."/>
            <person name="Abd El-Rahim W.M."/>
            <person name="Sadowsky M.J."/>
        </authorList>
    </citation>
    <scope>NUCLEOTIDE SEQUENCE [LARGE SCALE GENOMIC DNA]</scope>
    <source>
        <strain evidence="2 3">WF1</strain>
    </source>
</reference>
<feature type="compositionally biased region" description="Basic and acidic residues" evidence="1">
    <location>
        <begin position="658"/>
        <end position="672"/>
    </location>
</feature>
<feature type="region of interest" description="Disordered" evidence="1">
    <location>
        <begin position="1176"/>
        <end position="1197"/>
    </location>
</feature>
<feature type="region of interest" description="Disordered" evidence="1">
    <location>
        <begin position="646"/>
        <end position="672"/>
    </location>
</feature>
<protein>
    <submittedName>
        <fullName evidence="2">Uncharacterized protein</fullName>
    </submittedName>
</protein>
<organism evidence="2 3">
    <name type="scientific">Methyloprofundus sedimenti</name>
    <dbReference type="NCBI Taxonomy" id="1420851"/>
    <lineage>
        <taxon>Bacteria</taxon>
        <taxon>Pseudomonadati</taxon>
        <taxon>Pseudomonadota</taxon>
        <taxon>Gammaproteobacteria</taxon>
        <taxon>Methylococcales</taxon>
        <taxon>Methylococcaceae</taxon>
        <taxon>Methyloprofundus</taxon>
    </lineage>
</organism>
<evidence type="ECO:0000313" key="3">
    <source>
        <dbReference type="Proteomes" id="UP000191980"/>
    </source>
</evidence>
<feature type="region of interest" description="Disordered" evidence="1">
    <location>
        <begin position="188"/>
        <end position="210"/>
    </location>
</feature>